<feature type="region of interest" description="Disordered" evidence="1">
    <location>
        <begin position="174"/>
        <end position="276"/>
    </location>
</feature>
<keyword evidence="3" id="KW-1185">Reference proteome</keyword>
<proteinExistence type="predicted"/>
<feature type="compositionally biased region" description="Polar residues" evidence="1">
    <location>
        <begin position="56"/>
        <end position="71"/>
    </location>
</feature>
<dbReference type="InterPro" id="IPR011992">
    <property type="entry name" value="EF-hand-dom_pair"/>
</dbReference>
<dbReference type="InParanoid" id="J7SD05"/>
<dbReference type="EMBL" id="HE797638">
    <property type="protein sequence ID" value="CCM07078.1"/>
    <property type="molecule type" value="Genomic_DNA"/>
</dbReference>
<evidence type="ECO:0000313" key="3">
    <source>
        <dbReference type="Proteomes" id="UP000006352"/>
    </source>
</evidence>
<gene>
    <name evidence="2" type="ORF">FIBRA_09402</name>
</gene>
<evidence type="ECO:0000256" key="1">
    <source>
        <dbReference type="SAM" id="MobiDB-lite"/>
    </source>
</evidence>
<dbReference type="AlphaFoldDB" id="J7SD05"/>
<evidence type="ECO:0008006" key="4">
    <source>
        <dbReference type="Google" id="ProtNLM"/>
    </source>
</evidence>
<accession>J7SD05</accession>
<feature type="region of interest" description="Disordered" evidence="1">
    <location>
        <begin position="89"/>
        <end position="111"/>
    </location>
</feature>
<dbReference type="OrthoDB" id="2530165at2759"/>
<reference evidence="2 3" key="1">
    <citation type="journal article" date="2012" name="Appl. Environ. Microbiol.">
        <title>Short-read sequencing for genomic analysis of the brown rot fungus Fibroporia radiculosa.</title>
        <authorList>
            <person name="Tang J.D."/>
            <person name="Perkins A.D."/>
            <person name="Sonstegard T.S."/>
            <person name="Schroeder S.G."/>
            <person name="Burgess S.C."/>
            <person name="Diehl S.V."/>
        </authorList>
    </citation>
    <scope>NUCLEOTIDE SEQUENCE [LARGE SCALE GENOMIC DNA]</scope>
    <source>
        <strain evidence="2 3">TFFH 294</strain>
    </source>
</reference>
<dbReference type="RefSeq" id="XP_012177099.1">
    <property type="nucleotide sequence ID" value="XM_012321709.1"/>
</dbReference>
<feature type="region of interest" description="Disordered" evidence="1">
    <location>
        <begin position="1"/>
        <end position="75"/>
    </location>
</feature>
<dbReference type="Gene3D" id="1.10.238.10">
    <property type="entry name" value="EF-hand"/>
    <property type="match status" value="1"/>
</dbReference>
<dbReference type="HOGENOM" id="CLU_047855_0_0_1"/>
<evidence type="ECO:0000313" key="2">
    <source>
        <dbReference type="EMBL" id="CCM07078.1"/>
    </source>
</evidence>
<protein>
    <recommendedName>
        <fullName evidence="4">EF-hand domain-containing protein</fullName>
    </recommendedName>
</protein>
<organism evidence="2 3">
    <name type="scientific">Fibroporia radiculosa</name>
    <dbReference type="NCBI Taxonomy" id="599839"/>
    <lineage>
        <taxon>Eukaryota</taxon>
        <taxon>Fungi</taxon>
        <taxon>Dikarya</taxon>
        <taxon>Basidiomycota</taxon>
        <taxon>Agaricomycotina</taxon>
        <taxon>Agaricomycetes</taxon>
        <taxon>Polyporales</taxon>
        <taxon>Fibroporiaceae</taxon>
        <taxon>Fibroporia</taxon>
    </lineage>
</organism>
<dbReference type="SUPFAM" id="SSF47473">
    <property type="entry name" value="EF-hand"/>
    <property type="match status" value="1"/>
</dbReference>
<sequence>MHRTPPLDANSAGQQAEDPSFSNLPPNLKRRIDRAFDEALANNSGVRPSKRRKTANDSFGQTSNVSTTSQHGGFLPGGFIVDEPGGFIVDSSPPPGSVDSGDSPAPAKHSDIPLSLIPAALQLLDLQPDDEDVLSVFRNAASGWTDASGVQSSVPDPHVSRQDWRAVCAALLGTGADEPERMDDDAESDGQDIVEDDSDPEEEYMDSGSEHSKSSAELADSDDEYVEGGFIPSKGKGKTRGQAATEKLPRGGRKGLSLDDSDADEGTSRARPLTARQKQECRRAFGLFFPNVRDDKLDDQRIMIKDITRVAKLLKEKLSAEEIMEMLDAFSSSADRSMNLQDFERMMIAAKLA</sequence>
<dbReference type="Proteomes" id="UP000006352">
    <property type="component" value="Unassembled WGS sequence"/>
</dbReference>
<name>J7SD05_9APHY</name>
<feature type="compositionally biased region" description="Acidic residues" evidence="1">
    <location>
        <begin position="180"/>
        <end position="205"/>
    </location>
</feature>
<dbReference type="GeneID" id="24101978"/>